<reference evidence="2" key="1">
    <citation type="submission" date="2021-05" db="EMBL/GenBank/DDBJ databases">
        <authorList>
            <person name="Alioto T."/>
            <person name="Alioto T."/>
            <person name="Gomez Garrido J."/>
        </authorList>
    </citation>
    <scope>NUCLEOTIDE SEQUENCE</scope>
</reference>
<sequence>MGFRPFFVFIYLLFYISHNLFLMGDAIVPVVRFYLKPAMISVSDFFWGTFSAMQYILHRALYILHSCKSCHLEREIQFTNKMHILGQNYKTELTVMKYHVK</sequence>
<feature type="transmembrane region" description="Helical" evidence="1">
    <location>
        <begin position="6"/>
        <end position="31"/>
    </location>
</feature>
<keyword evidence="1" id="KW-0472">Membrane</keyword>
<dbReference type="AlphaFoldDB" id="A0A8D8WK62"/>
<accession>A0A8D8WK62</accession>
<keyword evidence="1" id="KW-1133">Transmembrane helix</keyword>
<keyword evidence="1" id="KW-0812">Transmembrane</keyword>
<dbReference type="EMBL" id="HBUF01204806">
    <property type="protein sequence ID" value="CAG6663223.1"/>
    <property type="molecule type" value="Transcribed_RNA"/>
</dbReference>
<evidence type="ECO:0000313" key="2">
    <source>
        <dbReference type="EMBL" id="CAG6663223.1"/>
    </source>
</evidence>
<protein>
    <submittedName>
        <fullName evidence="2">Uncharacterized protein</fullName>
    </submittedName>
</protein>
<evidence type="ECO:0000256" key="1">
    <source>
        <dbReference type="SAM" id="Phobius"/>
    </source>
</evidence>
<organism evidence="2">
    <name type="scientific">Cacopsylla melanoneura</name>
    <dbReference type="NCBI Taxonomy" id="428564"/>
    <lineage>
        <taxon>Eukaryota</taxon>
        <taxon>Metazoa</taxon>
        <taxon>Ecdysozoa</taxon>
        <taxon>Arthropoda</taxon>
        <taxon>Hexapoda</taxon>
        <taxon>Insecta</taxon>
        <taxon>Pterygota</taxon>
        <taxon>Neoptera</taxon>
        <taxon>Paraneoptera</taxon>
        <taxon>Hemiptera</taxon>
        <taxon>Sternorrhyncha</taxon>
        <taxon>Psylloidea</taxon>
        <taxon>Psyllidae</taxon>
        <taxon>Psyllinae</taxon>
        <taxon>Cacopsylla</taxon>
    </lineage>
</organism>
<proteinExistence type="predicted"/>
<name>A0A8D8WK62_9HEMI</name>